<evidence type="ECO:0000256" key="1">
    <source>
        <dbReference type="ARBA" id="ARBA00022428"/>
    </source>
</evidence>
<keyword evidence="4 5" id="KW-0067">ATP-binding</keyword>
<organism evidence="8 9">
    <name type="scientific">Listeria grayi DSM 20601</name>
    <dbReference type="NCBI Taxonomy" id="525367"/>
    <lineage>
        <taxon>Bacteria</taxon>
        <taxon>Bacillati</taxon>
        <taxon>Bacillota</taxon>
        <taxon>Bacilli</taxon>
        <taxon>Bacillales</taxon>
        <taxon>Listeriaceae</taxon>
        <taxon>Listeria</taxon>
    </lineage>
</organism>
<evidence type="ECO:0000256" key="2">
    <source>
        <dbReference type="ARBA" id="ARBA00022598"/>
    </source>
</evidence>
<dbReference type="UniPathway" id="UPA01057">
    <property type="reaction ID" value="UER00166"/>
</dbReference>
<dbReference type="HAMAP" id="MF_00731">
    <property type="entry name" value="MenE"/>
    <property type="match status" value="1"/>
</dbReference>
<protein>
    <recommendedName>
        <fullName evidence="5">2-succinylbenzoate--CoA ligase</fullName>
        <ecNumber evidence="5">6.2.1.26</ecNumber>
    </recommendedName>
    <alternativeName>
        <fullName evidence="5">o-succinylbenzoyl-CoA synthetase</fullName>
        <shortName evidence="5">OSB-CoA synthetase</shortName>
    </alternativeName>
</protein>
<dbReference type="eggNOG" id="COG0318">
    <property type="taxonomic scope" value="Bacteria"/>
</dbReference>
<dbReference type="InterPro" id="IPR050237">
    <property type="entry name" value="ATP-dep_AMP-bd_enzyme"/>
</dbReference>
<sequence>MELTNWLEKRVRLSGEKTALVFQNKSETFNEVYQVVRQYADRLYAIGIRKEDYVALIGKNDRATFMLIHALQQLGAVTVFLNNRLTARELAYQIKQSDSKYVLAADEFAEKITVPFLYRFSELQAEQAAELVAVFEMERPASIMYTSGTTGNPKGVIQTYQNHFWSAMASALNLGISDSDSWLCTVPIFHISGLSILMRSVIYGIPVYLEEKFDERRINELLVHGEITTISVVTTMLQRLLAIRSEAYSSRLRTVLLGGGAVSDTLLEACAKYDIPLIQSYGMTETASQIVTLSKEDAARKRGSSGKALFPSEVKIAADGEILLKGPSIMAGYLNNRAATEAAFTDGWFKTGDIGFLDEEGFLYIQERRSDLIISGGENIYPTEIEHILSAHPSIHEIAVVGKPDEQWGHVPVAFIVGDETAEAAIKQFAETELASYKVPKAFYFIKTMPRTASNKVQRHRLIESMHKKS</sequence>
<accession>D7V0I5</accession>
<dbReference type="GO" id="GO:0005524">
    <property type="term" value="F:ATP binding"/>
    <property type="evidence" value="ECO:0007669"/>
    <property type="project" value="UniProtKB-KW"/>
</dbReference>
<dbReference type="RefSeq" id="WP_003756180.1">
    <property type="nucleotide sequence ID" value="NZ_GL538352.1"/>
</dbReference>
<evidence type="ECO:0000313" key="9">
    <source>
        <dbReference type="Proteomes" id="UP000010119"/>
    </source>
</evidence>
<dbReference type="Pfam" id="PF00501">
    <property type="entry name" value="AMP-binding"/>
    <property type="match status" value="1"/>
</dbReference>
<dbReference type="NCBIfam" id="NF002966">
    <property type="entry name" value="PRK03640.1"/>
    <property type="match status" value="1"/>
</dbReference>
<dbReference type="GO" id="GO:0009234">
    <property type="term" value="P:menaquinone biosynthetic process"/>
    <property type="evidence" value="ECO:0007669"/>
    <property type="project" value="UniProtKB-UniRule"/>
</dbReference>
<evidence type="ECO:0000259" key="6">
    <source>
        <dbReference type="Pfam" id="PF00501"/>
    </source>
</evidence>
<dbReference type="InterPro" id="IPR045851">
    <property type="entry name" value="AMP-bd_C_sf"/>
</dbReference>
<comment type="pathway">
    <text evidence="5">Quinol/quinone metabolism; 1,4-dihydroxy-2-naphthoate biosynthesis; 1,4-dihydroxy-2-naphthoate from chorismate: step 5/7.</text>
</comment>
<keyword evidence="2 5" id="KW-0436">Ligase</keyword>
<comment type="catalytic activity">
    <reaction evidence="5">
        <text>2-succinylbenzoate + ATP + CoA = 2-succinylbenzoyl-CoA + AMP + diphosphate</text>
        <dbReference type="Rhea" id="RHEA:17009"/>
        <dbReference type="ChEBI" id="CHEBI:18325"/>
        <dbReference type="ChEBI" id="CHEBI:30616"/>
        <dbReference type="ChEBI" id="CHEBI:33019"/>
        <dbReference type="ChEBI" id="CHEBI:57287"/>
        <dbReference type="ChEBI" id="CHEBI:57364"/>
        <dbReference type="ChEBI" id="CHEBI:456215"/>
        <dbReference type="EC" id="6.2.1.26"/>
    </reaction>
</comment>
<dbReference type="EMBL" id="ACCR02000005">
    <property type="protein sequence ID" value="EFI83847.1"/>
    <property type="molecule type" value="Genomic_DNA"/>
</dbReference>
<dbReference type="GO" id="GO:0008756">
    <property type="term" value="F:o-succinylbenzoate-CoA ligase activity"/>
    <property type="evidence" value="ECO:0007669"/>
    <property type="project" value="UniProtKB-UniRule"/>
</dbReference>
<dbReference type="SUPFAM" id="SSF56801">
    <property type="entry name" value="Acetyl-CoA synthetase-like"/>
    <property type="match status" value="1"/>
</dbReference>
<gene>
    <name evidence="5 8" type="primary">menE</name>
    <name evidence="8" type="ORF">HMPREF0556_12532</name>
</gene>
<dbReference type="PANTHER" id="PTHR43767">
    <property type="entry name" value="LONG-CHAIN-FATTY-ACID--COA LIGASE"/>
    <property type="match status" value="1"/>
</dbReference>
<evidence type="ECO:0000256" key="5">
    <source>
        <dbReference type="HAMAP-Rule" id="MF_00731"/>
    </source>
</evidence>
<feature type="domain" description="AMP-dependent synthetase/ligase" evidence="6">
    <location>
        <begin position="8"/>
        <end position="334"/>
    </location>
</feature>
<dbReference type="Proteomes" id="UP000010119">
    <property type="component" value="Unassembled WGS sequence"/>
</dbReference>
<dbReference type="InterPro" id="IPR025110">
    <property type="entry name" value="AMP-bd_C"/>
</dbReference>
<dbReference type="NCBIfam" id="TIGR01923">
    <property type="entry name" value="menE"/>
    <property type="match status" value="1"/>
</dbReference>
<keyword evidence="9" id="KW-1185">Reference proteome</keyword>
<dbReference type="InterPro" id="IPR020845">
    <property type="entry name" value="AMP-binding_CS"/>
</dbReference>
<comment type="pathway">
    <text evidence="5">Quinol/quinone metabolism; menaquinone biosynthesis.</text>
</comment>
<dbReference type="Pfam" id="PF13193">
    <property type="entry name" value="AMP-binding_C"/>
    <property type="match status" value="1"/>
</dbReference>
<dbReference type="UniPathway" id="UPA00079"/>
<proteinExistence type="inferred from homology"/>
<dbReference type="PANTHER" id="PTHR43767:SF1">
    <property type="entry name" value="NONRIBOSOMAL PEPTIDE SYNTHASE PES1 (EUROFUNG)-RELATED"/>
    <property type="match status" value="1"/>
</dbReference>
<keyword evidence="1 5" id="KW-0474">Menaquinone biosynthesis</keyword>
<evidence type="ECO:0000256" key="4">
    <source>
        <dbReference type="ARBA" id="ARBA00022840"/>
    </source>
</evidence>
<dbReference type="PROSITE" id="PS00455">
    <property type="entry name" value="AMP_BINDING"/>
    <property type="match status" value="1"/>
</dbReference>
<evidence type="ECO:0000313" key="8">
    <source>
        <dbReference type="EMBL" id="EFI83847.1"/>
    </source>
</evidence>
<dbReference type="Gene3D" id="3.30.300.30">
    <property type="match status" value="1"/>
</dbReference>
<comment type="similarity">
    <text evidence="5">Belongs to the ATP-dependent AMP-binding enzyme family. MenE subfamily.</text>
</comment>
<dbReference type="AlphaFoldDB" id="D7V0I5"/>
<dbReference type="EC" id="6.2.1.26" evidence="5"/>
<evidence type="ECO:0000259" key="7">
    <source>
        <dbReference type="Pfam" id="PF13193"/>
    </source>
</evidence>
<comment type="function">
    <text evidence="5">Converts 2-succinylbenzoate (OSB) to 2-succinylbenzoyl-CoA (OSB-CoA).</text>
</comment>
<dbReference type="InterPro" id="IPR042099">
    <property type="entry name" value="ANL_N_sf"/>
</dbReference>
<feature type="domain" description="AMP-binding enzyme C-terminal" evidence="7">
    <location>
        <begin position="384"/>
        <end position="456"/>
    </location>
</feature>
<reference evidence="8" key="1">
    <citation type="submission" date="2010-06" db="EMBL/GenBank/DDBJ databases">
        <authorList>
            <person name="Muzny D."/>
            <person name="Qin X."/>
            <person name="Buhay C."/>
            <person name="Dugan-Rocha S."/>
            <person name="Ding Y."/>
            <person name="Chen G."/>
            <person name="Hawes A."/>
            <person name="Holder M."/>
            <person name="Jhangiani S."/>
            <person name="Johnson A."/>
            <person name="Khan Z."/>
            <person name="Li Z."/>
            <person name="Liu W."/>
            <person name="Liu X."/>
            <person name="Perez L."/>
            <person name="Shen H."/>
            <person name="Wang Q."/>
            <person name="Watt J."/>
            <person name="Xi L."/>
            <person name="Xin Y."/>
            <person name="Zhou J."/>
            <person name="Deng J."/>
            <person name="Jiang H."/>
            <person name="Liu Y."/>
            <person name="Qu J."/>
            <person name="Song X.-Z."/>
            <person name="Zhang L."/>
            <person name="Villasana D."/>
            <person name="Johnson A."/>
            <person name="Liu J."/>
            <person name="Liyanage D."/>
            <person name="Lorensuhewa L."/>
            <person name="Robinson T."/>
            <person name="Song A."/>
            <person name="Song B.-B."/>
            <person name="Dinh H."/>
            <person name="Thornton R."/>
            <person name="Coyle M."/>
            <person name="Francisco L."/>
            <person name="Jackson L."/>
            <person name="Javaid M."/>
            <person name="Korchina V."/>
            <person name="Kovar C."/>
            <person name="Mata R."/>
            <person name="Mathew T."/>
            <person name="Ngo R."/>
            <person name="Nguyen L."/>
            <person name="Nguyen N."/>
            <person name="Okwuonu G."/>
            <person name="Ongeri F."/>
            <person name="Pham C."/>
            <person name="Simmons D."/>
            <person name="Wilczek-Boney K."/>
            <person name="Hale W."/>
            <person name="Jakkamsetti A."/>
            <person name="Pham P."/>
            <person name="Ruth R."/>
            <person name="San Lucas F."/>
            <person name="Warren J."/>
            <person name="Zhang J."/>
            <person name="Zhao Z."/>
            <person name="Zhou C."/>
            <person name="Zhu D."/>
            <person name="Lee S."/>
            <person name="Bess C."/>
            <person name="Blankenburg K."/>
            <person name="Forbes L."/>
            <person name="Fu Q."/>
            <person name="Gubbala S."/>
            <person name="Hirani K."/>
            <person name="Jayaseelan J.C."/>
            <person name="Lara F."/>
            <person name="Munidasa M."/>
            <person name="Palculict T."/>
            <person name="Patil S."/>
            <person name="Pu L.-L."/>
            <person name="Saada N."/>
            <person name="Tang L."/>
            <person name="Weissenberger G."/>
            <person name="Zhu Y."/>
            <person name="Hemphill L."/>
            <person name="Shang Y."/>
            <person name="Youmans B."/>
            <person name="Ayvaz T."/>
            <person name="Ross M."/>
            <person name="Santibanez J."/>
            <person name="Aqrawi P."/>
            <person name="Gross S."/>
            <person name="Joshi V."/>
            <person name="Fowler G."/>
            <person name="Nazareth L."/>
            <person name="Reid J."/>
            <person name="Worley K."/>
            <person name="Petrosino J."/>
            <person name="Highlander S."/>
            <person name="Gibbs R."/>
        </authorList>
    </citation>
    <scope>NUCLEOTIDE SEQUENCE [LARGE SCALE GENOMIC DNA]</scope>
    <source>
        <strain evidence="8">DSM 20601</strain>
    </source>
</reference>
<dbReference type="STRING" id="525367.HMPREF0556_12532"/>
<dbReference type="HOGENOM" id="CLU_000022_59_0_9"/>
<evidence type="ECO:0000256" key="3">
    <source>
        <dbReference type="ARBA" id="ARBA00022741"/>
    </source>
</evidence>
<dbReference type="Gene3D" id="3.40.50.12780">
    <property type="entry name" value="N-terminal domain of ligase-like"/>
    <property type="match status" value="1"/>
</dbReference>
<dbReference type="InterPro" id="IPR000873">
    <property type="entry name" value="AMP-dep_synth/lig_dom"/>
</dbReference>
<comment type="caution">
    <text evidence="8">The sequence shown here is derived from an EMBL/GenBank/DDBJ whole genome shotgun (WGS) entry which is preliminary data.</text>
</comment>
<keyword evidence="3 5" id="KW-0547">Nucleotide-binding</keyword>
<dbReference type="InterPro" id="IPR010192">
    <property type="entry name" value="MenE"/>
</dbReference>
<name>D7V0I5_LISGR</name>